<name>A0A383LFN7_ACIBA</name>
<evidence type="ECO:0000313" key="6">
    <source>
        <dbReference type="EMBL" id="KQE06535.1"/>
    </source>
</evidence>
<comment type="caution">
    <text evidence="7">The sequence shown here is derived from an EMBL/GenBank/DDBJ whole genome shotgun (WGS) entry which is preliminary data.</text>
</comment>
<evidence type="ECO:0000313" key="9">
    <source>
        <dbReference type="Proteomes" id="UP000315888"/>
    </source>
</evidence>
<evidence type="ECO:0000313" key="3">
    <source>
        <dbReference type="EMBL" id="EGY2379396.1"/>
    </source>
</evidence>
<evidence type="ECO:0000313" key="5">
    <source>
        <dbReference type="EMBL" id="EMN1073609.1"/>
    </source>
</evidence>
<accession>A0A383LFN7</accession>
<sequence>MSNTQTYGNNNGVELFLVIVGIVIVACLFAIWKATKSLGLDMWTGVHTVGYLIAWLTVMIGIYKIGLNVPNKFLIPVLTMMFFACFLPVLNDYALQASTPSFHMVPQLSYLPEESQKMEFGATKITVWWGMWYAKVIYLAIAGLIGVGIQKAFFNDD</sequence>
<keyword evidence="1" id="KW-0812">Transmembrane</keyword>
<evidence type="ECO:0000313" key="7">
    <source>
        <dbReference type="EMBL" id="TPU60515.1"/>
    </source>
</evidence>
<dbReference type="EMBL" id="ABFEVW020000048">
    <property type="protein sequence ID" value="EKU3570511.1"/>
    <property type="molecule type" value="Genomic_DNA"/>
</dbReference>
<dbReference type="AlphaFoldDB" id="A0A383LFN7"/>
<reference evidence="7 9" key="2">
    <citation type="submission" date="2019-06" db="EMBL/GenBank/DDBJ databases">
        <title>A Diverse Panel of Clinical Acinetobacter baumannii for Research Use.</title>
        <authorList>
            <person name="Mcgann P."/>
            <person name="Snesrud E."/>
            <person name="Galac M.R."/>
        </authorList>
    </citation>
    <scope>NUCLEOTIDE SEQUENCE [LARGE SCALE GENOMIC DNA]</scope>
    <source>
        <strain evidence="7 9">MRSN14237</strain>
    </source>
</reference>
<organism evidence="7 9">
    <name type="scientific">Acinetobacter baumannii</name>
    <dbReference type="NCBI Taxonomy" id="470"/>
    <lineage>
        <taxon>Bacteria</taxon>
        <taxon>Pseudomonadati</taxon>
        <taxon>Pseudomonadota</taxon>
        <taxon>Gammaproteobacteria</taxon>
        <taxon>Moraxellales</taxon>
        <taxon>Moraxellaceae</taxon>
        <taxon>Acinetobacter</taxon>
        <taxon>Acinetobacter calcoaceticus/baumannii complex</taxon>
    </lineage>
</organism>
<reference evidence="6 8" key="1">
    <citation type="submission" date="2015-10" db="EMBL/GenBank/DDBJ databases">
        <title>The utility of whole genome sequencing in characterizing Acinetobacter epidemiology and analyzing hospital outbreaks.</title>
        <authorList>
            <person name="Ozer E.A."/>
            <person name="Fitzpatrick M.A."/>
            <person name="Hauser A.R."/>
        </authorList>
    </citation>
    <scope>NUCLEOTIDE SEQUENCE [LARGE SCALE GENOMIC DNA]</scope>
    <source>
        <strain evidence="6 8">ABBL072</strain>
    </source>
</reference>
<dbReference type="EMBL" id="ABFEVW030000049">
    <property type="protein sequence ID" value="EMN1073609.1"/>
    <property type="molecule type" value="Genomic_DNA"/>
</dbReference>
<dbReference type="EMBL" id="VHGY01000065">
    <property type="protein sequence ID" value="TPU60515.1"/>
    <property type="molecule type" value="Genomic_DNA"/>
</dbReference>
<feature type="transmembrane region" description="Helical" evidence="1">
    <location>
        <begin position="136"/>
        <end position="154"/>
    </location>
</feature>
<dbReference type="Proteomes" id="UP000051449">
    <property type="component" value="Unassembled WGS sequence"/>
</dbReference>
<reference evidence="2" key="3">
    <citation type="submission" date="2020-12" db="EMBL/GenBank/DDBJ databases">
        <authorList>
            <consortium name="Clinical and Environmental Microbiology Branch: Whole genome sequencing antimicrobial resistance pathogens in the healthcare setting"/>
        </authorList>
    </citation>
    <scope>NUCLEOTIDE SEQUENCE</scope>
    <source>
        <strain evidence="2">2018HL-00813</strain>
        <strain evidence="4">2021GN-00227</strain>
    </source>
</reference>
<keyword evidence="1" id="KW-0472">Membrane</keyword>
<dbReference type="EMBL" id="AAYLMQ010000104">
    <property type="protein sequence ID" value="EGY2379396.1"/>
    <property type="molecule type" value="Genomic_DNA"/>
</dbReference>
<feature type="transmembrane region" description="Helical" evidence="1">
    <location>
        <begin position="12"/>
        <end position="32"/>
    </location>
</feature>
<proteinExistence type="predicted"/>
<evidence type="ECO:0000313" key="8">
    <source>
        <dbReference type="Proteomes" id="UP000051449"/>
    </source>
</evidence>
<dbReference type="Proteomes" id="UP000315888">
    <property type="component" value="Unassembled WGS sequence"/>
</dbReference>
<dbReference type="EMBL" id="LLGC01000140">
    <property type="protein sequence ID" value="KQE06535.1"/>
    <property type="molecule type" value="Genomic_DNA"/>
</dbReference>
<feature type="transmembrane region" description="Helical" evidence="1">
    <location>
        <begin position="44"/>
        <end position="66"/>
    </location>
</feature>
<dbReference type="EMBL" id="AAYLMQ010000066">
    <property type="protein sequence ID" value="EGY2379139.1"/>
    <property type="molecule type" value="Genomic_DNA"/>
</dbReference>
<feature type="transmembrane region" description="Helical" evidence="1">
    <location>
        <begin position="73"/>
        <end position="90"/>
    </location>
</feature>
<protein>
    <submittedName>
        <fullName evidence="7">Uncharacterized protein</fullName>
    </submittedName>
</protein>
<evidence type="ECO:0000256" key="1">
    <source>
        <dbReference type="SAM" id="Phobius"/>
    </source>
</evidence>
<keyword evidence="1" id="KW-1133">Transmembrane helix</keyword>
<gene>
    <name evidence="6" type="ORF">APD33_15405</name>
    <name evidence="7" type="ORF">FJU42_18565</name>
    <name evidence="2" type="ORF">JHZ39_003573</name>
    <name evidence="3" type="ORF">JHZ39_003844</name>
    <name evidence="4" type="ORF">MKP18_003995</name>
    <name evidence="5" type="ORF">MKP18_003996</name>
</gene>
<evidence type="ECO:0000313" key="2">
    <source>
        <dbReference type="EMBL" id="EGY2379139.1"/>
    </source>
</evidence>
<dbReference type="RefSeq" id="WP_000072639.1">
    <property type="nucleotide sequence ID" value="NZ_CAJHFC010000044.1"/>
</dbReference>
<evidence type="ECO:0000313" key="4">
    <source>
        <dbReference type="EMBL" id="EKU3570511.1"/>
    </source>
</evidence>